<feature type="domain" description="Glycosyl transferase family 1" evidence="3">
    <location>
        <begin position="204"/>
        <end position="358"/>
    </location>
</feature>
<dbReference type="SUPFAM" id="SSF53756">
    <property type="entry name" value="UDP-Glycosyltransferase/glycogen phosphorylase"/>
    <property type="match status" value="1"/>
</dbReference>
<sequence>MDVSSDILCTSLFFDTLWLNKKLLKTVIIFILVLAMRIVVLKNNKHKSSYTASVYALLEEIGRSKGFDIQFADKFKNVSAAGNNSIIFVTTTSTSFFNRFLQRQKLTSFIKKYKTELLIQHVVSHVKQKRIPQLLIADDIEGLPAVKKVSYSKIFLLTYSLFAKQAIADKGFTNIVHMVPFFAGAKFQPITWSMKQQVKIDYTEGREYFVISNHFKSLDVILKLLKAFSGFKKWQQSSMKLVITGKLYVPRDDWEEKWNTYKYREDVLVYNKLAEEEKVKLLAGAYACIHLPKNDNDLLPLLQAMQCHTPAITFETASIKEYASGAALTATADNYVELTQQMILMYKDENQRSKLIENCALRSAEFSKQNAMQVLQTIIL</sequence>
<dbReference type="AlphaFoldDB" id="A0A4U3L162"/>
<proteinExistence type="predicted"/>
<gene>
    <name evidence="4" type="ORF">FC093_09190</name>
</gene>
<dbReference type="GO" id="GO:0016757">
    <property type="term" value="F:glycosyltransferase activity"/>
    <property type="evidence" value="ECO:0007669"/>
    <property type="project" value="InterPro"/>
</dbReference>
<name>A0A4U3L162_9BACT</name>
<organism evidence="4 5">
    <name type="scientific">Ilyomonas limi</name>
    <dbReference type="NCBI Taxonomy" id="2575867"/>
    <lineage>
        <taxon>Bacteria</taxon>
        <taxon>Pseudomonadati</taxon>
        <taxon>Bacteroidota</taxon>
        <taxon>Chitinophagia</taxon>
        <taxon>Chitinophagales</taxon>
        <taxon>Chitinophagaceae</taxon>
        <taxon>Ilyomonas</taxon>
    </lineage>
</organism>
<dbReference type="OrthoDB" id="9801609at2"/>
<dbReference type="Pfam" id="PF00534">
    <property type="entry name" value="Glycos_transf_1"/>
    <property type="match status" value="1"/>
</dbReference>
<evidence type="ECO:0000313" key="4">
    <source>
        <dbReference type="EMBL" id="TKK68861.1"/>
    </source>
</evidence>
<evidence type="ECO:0000313" key="5">
    <source>
        <dbReference type="Proteomes" id="UP000305848"/>
    </source>
</evidence>
<feature type="transmembrane region" description="Helical" evidence="2">
    <location>
        <begin position="23"/>
        <end position="40"/>
    </location>
</feature>
<keyword evidence="5" id="KW-1185">Reference proteome</keyword>
<dbReference type="GO" id="GO:0009103">
    <property type="term" value="P:lipopolysaccharide biosynthetic process"/>
    <property type="evidence" value="ECO:0007669"/>
    <property type="project" value="TreeGrafter"/>
</dbReference>
<evidence type="ECO:0000256" key="2">
    <source>
        <dbReference type="SAM" id="Phobius"/>
    </source>
</evidence>
<accession>A0A4U3L162</accession>
<protein>
    <submittedName>
        <fullName evidence="4">Glycosyltransferase</fullName>
    </submittedName>
</protein>
<dbReference type="InterPro" id="IPR001296">
    <property type="entry name" value="Glyco_trans_1"/>
</dbReference>
<keyword evidence="2" id="KW-0812">Transmembrane</keyword>
<comment type="caution">
    <text evidence="4">The sequence shown here is derived from an EMBL/GenBank/DDBJ whole genome shotgun (WGS) entry which is preliminary data.</text>
</comment>
<dbReference type="PANTHER" id="PTHR46401">
    <property type="entry name" value="GLYCOSYLTRANSFERASE WBBK-RELATED"/>
    <property type="match status" value="1"/>
</dbReference>
<keyword evidence="1 4" id="KW-0808">Transferase</keyword>
<dbReference type="Proteomes" id="UP000305848">
    <property type="component" value="Unassembled WGS sequence"/>
</dbReference>
<evidence type="ECO:0000256" key="1">
    <source>
        <dbReference type="ARBA" id="ARBA00022679"/>
    </source>
</evidence>
<dbReference type="PANTHER" id="PTHR46401:SF2">
    <property type="entry name" value="GLYCOSYLTRANSFERASE WBBK-RELATED"/>
    <property type="match status" value="1"/>
</dbReference>
<keyword evidence="2" id="KW-0472">Membrane</keyword>
<keyword evidence="2" id="KW-1133">Transmembrane helix</keyword>
<dbReference type="EMBL" id="SZQL01000006">
    <property type="protein sequence ID" value="TKK68861.1"/>
    <property type="molecule type" value="Genomic_DNA"/>
</dbReference>
<reference evidence="4 5" key="1">
    <citation type="submission" date="2019-05" db="EMBL/GenBank/DDBJ databases">
        <title>Panacibacter sp. strain 17mud1-8 Genome sequencing and assembly.</title>
        <authorList>
            <person name="Chhetri G."/>
        </authorList>
    </citation>
    <scope>NUCLEOTIDE SEQUENCE [LARGE SCALE GENOMIC DNA]</scope>
    <source>
        <strain evidence="4 5">17mud1-8</strain>
    </source>
</reference>
<evidence type="ECO:0000259" key="3">
    <source>
        <dbReference type="Pfam" id="PF00534"/>
    </source>
</evidence>
<dbReference type="Gene3D" id="3.40.50.2000">
    <property type="entry name" value="Glycogen Phosphorylase B"/>
    <property type="match status" value="1"/>
</dbReference>